<dbReference type="Proteomes" id="UP000602905">
    <property type="component" value="Unassembled WGS sequence"/>
</dbReference>
<evidence type="ECO:0000256" key="1">
    <source>
        <dbReference type="SAM" id="MobiDB-lite"/>
    </source>
</evidence>
<feature type="region of interest" description="Disordered" evidence="1">
    <location>
        <begin position="259"/>
        <end position="279"/>
    </location>
</feature>
<dbReference type="OrthoDB" id="3314052at2759"/>
<comment type="caution">
    <text evidence="2">The sequence shown here is derived from an EMBL/GenBank/DDBJ whole genome shotgun (WGS) entry which is preliminary data.</text>
</comment>
<feature type="non-terminal residue" evidence="2">
    <location>
        <position position="1"/>
    </location>
</feature>
<feature type="compositionally biased region" description="Polar residues" evidence="1">
    <location>
        <begin position="259"/>
        <end position="271"/>
    </location>
</feature>
<proteinExistence type="predicted"/>
<protein>
    <submittedName>
        <fullName evidence="2">Uncharacterized protein</fullName>
    </submittedName>
</protein>
<name>A0A8H7LQW8_9AGAM</name>
<feature type="region of interest" description="Disordered" evidence="1">
    <location>
        <begin position="65"/>
        <end position="100"/>
    </location>
</feature>
<feature type="compositionally biased region" description="Gly residues" evidence="1">
    <location>
        <begin position="72"/>
        <end position="82"/>
    </location>
</feature>
<feature type="compositionally biased region" description="Basic and acidic residues" evidence="1">
    <location>
        <begin position="88"/>
        <end position="98"/>
    </location>
</feature>
<dbReference type="AlphaFoldDB" id="A0A8H7LQW8"/>
<evidence type="ECO:0000313" key="2">
    <source>
        <dbReference type="EMBL" id="KAF8691958.1"/>
    </source>
</evidence>
<organism evidence="2 3">
    <name type="scientific">Rhizoctonia solani</name>
    <dbReference type="NCBI Taxonomy" id="456999"/>
    <lineage>
        <taxon>Eukaryota</taxon>
        <taxon>Fungi</taxon>
        <taxon>Dikarya</taxon>
        <taxon>Basidiomycota</taxon>
        <taxon>Agaricomycotina</taxon>
        <taxon>Agaricomycetes</taxon>
        <taxon>Cantharellales</taxon>
        <taxon>Ceratobasidiaceae</taxon>
        <taxon>Rhizoctonia</taxon>
    </lineage>
</organism>
<reference evidence="2" key="1">
    <citation type="submission" date="2020-09" db="EMBL/GenBank/DDBJ databases">
        <title>Comparative genome analyses of four rice-infecting Rhizoctonia solani isolates reveal extensive enrichment of homogalacturonan modification genes.</title>
        <authorList>
            <person name="Lee D.-Y."/>
            <person name="Jeon J."/>
            <person name="Kim K.-T."/>
            <person name="Cheong K."/>
            <person name="Song H."/>
            <person name="Choi G."/>
            <person name="Ko J."/>
            <person name="Opiyo S.O."/>
            <person name="Zuo S."/>
            <person name="Madhav S."/>
            <person name="Lee Y.-H."/>
            <person name="Wang G.-L."/>
        </authorList>
    </citation>
    <scope>NUCLEOTIDE SEQUENCE</scope>
    <source>
        <strain evidence="2">AG1-IA WGL</strain>
    </source>
</reference>
<feature type="region of interest" description="Disordered" evidence="1">
    <location>
        <begin position="1"/>
        <end position="36"/>
    </location>
</feature>
<gene>
    <name evidence="2" type="ORF">RHS03_08685</name>
</gene>
<accession>A0A8H7LQW8</accession>
<sequence length="525" mass="54929">MPPRSKAHFSQAEKRELATQRCKKVPWATHSTTGTNDTLLEAAELASALTKQVVCFAGEDGAKDTANTEGSGAEGRGEGNGGDNESNSEDKDKNKCSEKGVNASKLGCKPAKGCEGCAVGSAGYSKAKEWLIVEGMQKYLPHSKAGWRKVARYFNCCMVKKKKPTGNGKGSKIHNAILGIESLRIAQEEIGNLDNDEWLESGTNEALEEPPLKKPCIKTEATHVPVSGPAPAPFCWPKPTPSKLAPKHQEPEILILSSTDNNASPQTTPAKQTPHPGVKAKPGTTYYAAKAPQPTKVRANTGKWHRNAQTLVEDLTNTLKSAVQYNNAKDAGVAKVKLFGCNVSKEQLERDLDASQEQCHQLEHQLDTMVVAMTMFGIQVPAANQANGPCLGLALLEFLQSCLPAVASPAAVLAAATPTTIATAHATVPIAAPTASTVTVCNAVPAAIPAAGLPTVCAAAPAVVPVAAPTFVPAATPVVAPIPTKDSSNNIELDPALYKPKGFAASAALGSNLSVAKKGKLPIVE</sequence>
<dbReference type="EMBL" id="JACYCD010000543">
    <property type="protein sequence ID" value="KAF8691958.1"/>
    <property type="molecule type" value="Genomic_DNA"/>
</dbReference>
<evidence type="ECO:0000313" key="3">
    <source>
        <dbReference type="Proteomes" id="UP000602905"/>
    </source>
</evidence>